<reference evidence="1 2" key="1">
    <citation type="submission" date="2019-03" db="EMBL/GenBank/DDBJ databases">
        <authorList>
            <person name="Kim S.G."/>
            <person name="Park S.C."/>
        </authorList>
    </citation>
    <scope>NUCLEOTIDE SEQUENCE [LARGE SCALE GENOMIC DNA]</scope>
</reference>
<sequence>MTKIHQRSELDFFICKRFENKKATFYIRDGKSFMYVGNEKVEMDEVDPNEPEDPEYPRVVLSKDIKLEGFMYFYQNEQYYGLVFIDGKRKHSPIAIKFGNGLEE</sequence>
<evidence type="ECO:0000313" key="1">
    <source>
        <dbReference type="EMBL" id="QBZ70689.1"/>
    </source>
</evidence>
<gene>
    <name evidence="1" type="ORF">pETSU_108</name>
</gene>
<name>A0A4D6DYE1_9CAUD</name>
<proteinExistence type="predicted"/>
<evidence type="ECO:0000313" key="2">
    <source>
        <dbReference type="Proteomes" id="UP000297195"/>
    </source>
</evidence>
<organism evidence="1 2">
    <name type="scientific">Edwardsiella phage pEt-SU</name>
    <dbReference type="NCBI Taxonomy" id="2562142"/>
    <lineage>
        <taxon>Viruses</taxon>
        <taxon>Duplodnaviria</taxon>
        <taxon>Heunggongvirae</taxon>
        <taxon>Uroviricota</taxon>
        <taxon>Caudoviricetes</taxon>
        <taxon>Chimalliviridae</taxon>
        <taxon>Petsuvirus</taxon>
        <taxon>Petsuvirus pEtSU</taxon>
    </lineage>
</organism>
<keyword evidence="2" id="KW-1185">Reference proteome</keyword>
<accession>A0A4D6DYE1</accession>
<protein>
    <submittedName>
        <fullName evidence="1">Uncharacterized protein</fullName>
    </submittedName>
</protein>
<dbReference type="Proteomes" id="UP000297195">
    <property type="component" value="Segment"/>
</dbReference>
<dbReference type="EMBL" id="MK689364">
    <property type="protein sequence ID" value="QBZ70689.1"/>
    <property type="molecule type" value="Genomic_DNA"/>
</dbReference>